<dbReference type="EMBL" id="JAVREL010000001">
    <property type="protein sequence ID" value="MDT0341358.1"/>
    <property type="molecule type" value="Genomic_DNA"/>
</dbReference>
<organism evidence="1 2">
    <name type="scientific">Streptomyces litchfieldiae</name>
    <dbReference type="NCBI Taxonomy" id="3075543"/>
    <lineage>
        <taxon>Bacteria</taxon>
        <taxon>Bacillati</taxon>
        <taxon>Actinomycetota</taxon>
        <taxon>Actinomycetes</taxon>
        <taxon>Kitasatosporales</taxon>
        <taxon>Streptomycetaceae</taxon>
        <taxon>Streptomyces</taxon>
    </lineage>
</organism>
<name>A0ABU2MID5_9ACTN</name>
<evidence type="ECO:0000313" key="1">
    <source>
        <dbReference type="EMBL" id="MDT0341358.1"/>
    </source>
</evidence>
<proteinExistence type="predicted"/>
<accession>A0ABU2MID5</accession>
<protein>
    <submittedName>
        <fullName evidence="1">Uncharacterized protein</fullName>
    </submittedName>
</protein>
<dbReference type="Proteomes" id="UP001183246">
    <property type="component" value="Unassembled WGS sequence"/>
</dbReference>
<sequence length="225" mass="24694">MATNPYAGTDHEESWRQGFTAGFTFPDQVMEAPLVLESEQRTVYSEGVLAGQDAATQGQALLSVTPSDNAFGETAGHIAEAVHVVGDVRHAVHTVHVGRQLSAFGTAGWGGFWAVVLFAVLGPNRAEEHYFDRAARESLRRFHDDLAGAGLAGGVELYMPACDLLHGTREDDVMTQQGWWHGMVYPYWEPAQAEGHQHEHPENTRVLRFRSGLDEVEMISLDPIG</sequence>
<gene>
    <name evidence="1" type="ORF">RM590_01625</name>
</gene>
<keyword evidence="2" id="KW-1185">Reference proteome</keyword>
<dbReference type="RefSeq" id="WP_311702476.1">
    <property type="nucleotide sequence ID" value="NZ_JAVREL010000001.1"/>
</dbReference>
<comment type="caution">
    <text evidence="1">The sequence shown here is derived from an EMBL/GenBank/DDBJ whole genome shotgun (WGS) entry which is preliminary data.</text>
</comment>
<evidence type="ECO:0000313" key="2">
    <source>
        <dbReference type="Proteomes" id="UP001183246"/>
    </source>
</evidence>
<reference evidence="2" key="1">
    <citation type="submission" date="2023-07" db="EMBL/GenBank/DDBJ databases">
        <title>30 novel species of actinomycetes from the DSMZ collection.</title>
        <authorList>
            <person name="Nouioui I."/>
        </authorList>
    </citation>
    <scope>NUCLEOTIDE SEQUENCE [LARGE SCALE GENOMIC DNA]</scope>
    <source>
        <strain evidence="2">DSM 44938</strain>
    </source>
</reference>